<organism evidence="2 3">
    <name type="scientific">Rotaria socialis</name>
    <dbReference type="NCBI Taxonomy" id="392032"/>
    <lineage>
        <taxon>Eukaryota</taxon>
        <taxon>Metazoa</taxon>
        <taxon>Spiralia</taxon>
        <taxon>Gnathifera</taxon>
        <taxon>Rotifera</taxon>
        <taxon>Eurotatoria</taxon>
        <taxon>Bdelloidea</taxon>
        <taxon>Philodinida</taxon>
        <taxon>Philodinidae</taxon>
        <taxon>Rotaria</taxon>
    </lineage>
</organism>
<reference evidence="2" key="1">
    <citation type="submission" date="2021-02" db="EMBL/GenBank/DDBJ databases">
        <authorList>
            <person name="Nowell W R."/>
        </authorList>
    </citation>
    <scope>NUCLEOTIDE SEQUENCE</scope>
</reference>
<dbReference type="Proteomes" id="UP000663848">
    <property type="component" value="Unassembled WGS sequence"/>
</dbReference>
<protein>
    <submittedName>
        <fullName evidence="2">Uncharacterized protein</fullName>
    </submittedName>
</protein>
<proteinExistence type="predicted"/>
<name>A0A822BZF6_9BILA</name>
<dbReference type="EMBL" id="CAJOBR010042242">
    <property type="protein sequence ID" value="CAF5029272.1"/>
    <property type="molecule type" value="Genomic_DNA"/>
</dbReference>
<accession>A0A822BZF6</accession>
<evidence type="ECO:0000313" key="3">
    <source>
        <dbReference type="Proteomes" id="UP000663848"/>
    </source>
</evidence>
<dbReference type="AlphaFoldDB" id="A0A822BZF6"/>
<evidence type="ECO:0000256" key="1">
    <source>
        <dbReference type="SAM" id="Coils"/>
    </source>
</evidence>
<feature type="coiled-coil region" evidence="1">
    <location>
        <begin position="46"/>
        <end position="80"/>
    </location>
</feature>
<sequence>QQRGELESWYRLKVTQAVQEIQSRRAIEAPDSIREREEMKKLRTLVTDSRKDISAMRQRNGELENRIQELEELVQIERREGIQSTNERDR</sequence>
<comment type="caution">
    <text evidence="2">The sequence shown here is derived from an EMBL/GenBank/DDBJ whole genome shotgun (WGS) entry which is preliminary data.</text>
</comment>
<keyword evidence="1" id="KW-0175">Coiled coil</keyword>
<feature type="non-terminal residue" evidence="2">
    <location>
        <position position="1"/>
    </location>
</feature>
<gene>
    <name evidence="2" type="ORF">QYT958_LOCUS40548</name>
</gene>
<evidence type="ECO:0000313" key="2">
    <source>
        <dbReference type="EMBL" id="CAF5029272.1"/>
    </source>
</evidence>
<feature type="non-terminal residue" evidence="2">
    <location>
        <position position="90"/>
    </location>
</feature>